<dbReference type="Pfam" id="PF07291">
    <property type="entry name" value="MauE"/>
    <property type="match status" value="1"/>
</dbReference>
<dbReference type="EMBL" id="JBBDGN010000002">
    <property type="protein sequence ID" value="MEJ1090739.1"/>
    <property type="molecule type" value="Genomic_DNA"/>
</dbReference>
<evidence type="ECO:0000313" key="7">
    <source>
        <dbReference type="EMBL" id="MEJ1090739.1"/>
    </source>
</evidence>
<proteinExistence type="predicted"/>
<sequence length="332" mass="34580">MTNALLVAPALLLGGVLIASGALKLRTPADLDEFRQLGVPAVLQRDWIARAHPWGEIALGVALVILGGWLGAVAAVLACALMATYLVLVVRARAATPDASCACFGSTRPITSVTVVRNAWFTLLALTAVATTWALPMWGGAVAALGAQGWPWVAIAAGAAVTVALILWPEPLAPTSAAVPVASTDGDGELDYVRAITPAVPVQLADGSVKTLRELAGRRPMLLLAVSPTCASCVDTIESRATWRALLPEVDIRLIVGQAAGDSELVEREEPVSLHDPELWVSQSLGYEITPSATLFGIDGLLAGGPVTGSENIRTFVGDIYESLHGLRPDGH</sequence>
<evidence type="ECO:0000313" key="8">
    <source>
        <dbReference type="Proteomes" id="UP001366085"/>
    </source>
</evidence>
<dbReference type="InterPro" id="IPR009908">
    <property type="entry name" value="Methylamine_util_MauE"/>
</dbReference>
<evidence type="ECO:0000256" key="3">
    <source>
        <dbReference type="ARBA" id="ARBA00022989"/>
    </source>
</evidence>
<evidence type="ECO:0000256" key="4">
    <source>
        <dbReference type="ARBA" id="ARBA00023136"/>
    </source>
</evidence>
<dbReference type="RefSeq" id="WP_337317505.1">
    <property type="nucleotide sequence ID" value="NZ_JBBDGN010000002.1"/>
</dbReference>
<feature type="transmembrane region" description="Helical" evidence="5">
    <location>
        <begin position="57"/>
        <end position="90"/>
    </location>
</feature>
<organism evidence="7 8">
    <name type="scientific">Microbacterium istanbulense</name>
    <dbReference type="NCBI Taxonomy" id="3122049"/>
    <lineage>
        <taxon>Bacteria</taxon>
        <taxon>Bacillati</taxon>
        <taxon>Actinomycetota</taxon>
        <taxon>Actinomycetes</taxon>
        <taxon>Micrococcales</taxon>
        <taxon>Microbacteriaceae</taxon>
        <taxon>Microbacterium</taxon>
    </lineage>
</organism>
<reference evidence="7 8" key="1">
    <citation type="submission" date="2024-02" db="EMBL/GenBank/DDBJ databases">
        <authorList>
            <person name="Saticioglu I.B."/>
        </authorList>
    </citation>
    <scope>NUCLEOTIDE SEQUENCE [LARGE SCALE GENOMIC DNA]</scope>
    <source>
        <strain evidence="7 8">Mu-43</strain>
    </source>
</reference>
<evidence type="ECO:0000256" key="5">
    <source>
        <dbReference type="SAM" id="Phobius"/>
    </source>
</evidence>
<name>A0ABU8LIR5_9MICO</name>
<feature type="transmembrane region" description="Helical" evidence="5">
    <location>
        <begin position="150"/>
        <end position="168"/>
    </location>
</feature>
<protein>
    <submittedName>
        <fullName evidence="7">MauE/DoxX family redox-associated membrane protein</fullName>
    </submittedName>
</protein>
<keyword evidence="2 5" id="KW-0812">Transmembrane</keyword>
<accession>A0ABU8LIR5</accession>
<keyword evidence="8" id="KW-1185">Reference proteome</keyword>
<feature type="transmembrane region" description="Helical" evidence="5">
    <location>
        <begin position="118"/>
        <end position="138"/>
    </location>
</feature>
<dbReference type="Proteomes" id="UP001366085">
    <property type="component" value="Unassembled WGS sequence"/>
</dbReference>
<feature type="domain" description="Methylamine utilisation protein MauE" evidence="6">
    <location>
        <begin position="4"/>
        <end position="129"/>
    </location>
</feature>
<comment type="subcellular location">
    <subcellularLocation>
        <location evidence="1">Membrane</location>
        <topology evidence="1">Multi-pass membrane protein</topology>
    </subcellularLocation>
</comment>
<comment type="caution">
    <text evidence="7">The sequence shown here is derived from an EMBL/GenBank/DDBJ whole genome shotgun (WGS) entry which is preliminary data.</text>
</comment>
<gene>
    <name evidence="7" type="ORF">WDU93_03460</name>
</gene>
<keyword evidence="3 5" id="KW-1133">Transmembrane helix</keyword>
<evidence type="ECO:0000256" key="2">
    <source>
        <dbReference type="ARBA" id="ARBA00022692"/>
    </source>
</evidence>
<evidence type="ECO:0000256" key="1">
    <source>
        <dbReference type="ARBA" id="ARBA00004141"/>
    </source>
</evidence>
<keyword evidence="4 5" id="KW-0472">Membrane</keyword>
<evidence type="ECO:0000259" key="6">
    <source>
        <dbReference type="Pfam" id="PF07291"/>
    </source>
</evidence>